<dbReference type="AlphaFoldDB" id="A0A7J7WVF5"/>
<evidence type="ECO:0000313" key="2">
    <source>
        <dbReference type="EMBL" id="KAF6341435.1"/>
    </source>
</evidence>
<keyword evidence="3" id="KW-1185">Reference proteome</keyword>
<evidence type="ECO:0000313" key="3">
    <source>
        <dbReference type="Proteomes" id="UP000527355"/>
    </source>
</evidence>
<sequence>MRSEAGWRGRVTAGLGVRKVKLRQQRDRRGPAGQGDGRPDAPEHLPAQPSAQHGPGRTRPAVSRDRGRLRPGNAQAWPSLCWKHGGNQQGVAWCCLGDEPAAEGGLLCPDSHAKSPEKVCIALVTVSATMWRFGVMGTAFQRW</sequence>
<dbReference type="Proteomes" id="UP000527355">
    <property type="component" value="Unassembled WGS sequence"/>
</dbReference>
<reference evidence="2 3" key="1">
    <citation type="journal article" date="2020" name="Nature">
        <title>Six reference-quality genomes reveal evolution of bat adaptations.</title>
        <authorList>
            <person name="Jebb D."/>
            <person name="Huang Z."/>
            <person name="Pippel M."/>
            <person name="Hughes G.M."/>
            <person name="Lavrichenko K."/>
            <person name="Devanna P."/>
            <person name="Winkler S."/>
            <person name="Jermiin L.S."/>
            <person name="Skirmuntt E.C."/>
            <person name="Katzourakis A."/>
            <person name="Burkitt-Gray L."/>
            <person name="Ray D.A."/>
            <person name="Sullivan K.A.M."/>
            <person name="Roscito J.G."/>
            <person name="Kirilenko B.M."/>
            <person name="Davalos L.M."/>
            <person name="Corthals A.P."/>
            <person name="Power M.L."/>
            <person name="Jones G."/>
            <person name="Ransome R.D."/>
            <person name="Dechmann D.K.N."/>
            <person name="Locatelli A.G."/>
            <person name="Puechmaille S.J."/>
            <person name="Fedrigo O."/>
            <person name="Jarvis E.D."/>
            <person name="Hiller M."/>
            <person name="Vernes S.C."/>
            <person name="Myers E.W."/>
            <person name="Teeling E.C."/>
        </authorList>
    </citation>
    <scope>NUCLEOTIDE SEQUENCE [LARGE SCALE GENOMIC DNA]</scope>
    <source>
        <strain evidence="2">MMyoMyo1</strain>
        <tissue evidence="2">Flight muscle</tissue>
    </source>
</reference>
<accession>A0A7J7WVF5</accession>
<comment type="caution">
    <text evidence="2">The sequence shown here is derived from an EMBL/GenBank/DDBJ whole genome shotgun (WGS) entry which is preliminary data.</text>
</comment>
<name>A0A7J7WVF5_MYOMY</name>
<evidence type="ECO:0000256" key="1">
    <source>
        <dbReference type="SAM" id="MobiDB-lite"/>
    </source>
</evidence>
<feature type="region of interest" description="Disordered" evidence="1">
    <location>
        <begin position="1"/>
        <end position="74"/>
    </location>
</feature>
<organism evidence="2 3">
    <name type="scientific">Myotis myotis</name>
    <name type="common">Greater mouse-eared bat</name>
    <name type="synonym">Vespertilio myotis</name>
    <dbReference type="NCBI Taxonomy" id="51298"/>
    <lineage>
        <taxon>Eukaryota</taxon>
        <taxon>Metazoa</taxon>
        <taxon>Chordata</taxon>
        <taxon>Craniata</taxon>
        <taxon>Vertebrata</taxon>
        <taxon>Euteleostomi</taxon>
        <taxon>Mammalia</taxon>
        <taxon>Eutheria</taxon>
        <taxon>Laurasiatheria</taxon>
        <taxon>Chiroptera</taxon>
        <taxon>Yangochiroptera</taxon>
        <taxon>Vespertilionidae</taxon>
        <taxon>Myotis</taxon>
    </lineage>
</organism>
<dbReference type="EMBL" id="JABWUV010000007">
    <property type="protein sequence ID" value="KAF6341435.1"/>
    <property type="molecule type" value="Genomic_DNA"/>
</dbReference>
<protein>
    <submittedName>
        <fullName evidence="2">Uncharacterized protein</fullName>
    </submittedName>
</protein>
<proteinExistence type="predicted"/>
<gene>
    <name evidence="2" type="ORF">mMyoMyo1_011866</name>
</gene>